<organism evidence="2">
    <name type="scientific">Anopheles coluzzii</name>
    <name type="common">African malaria mosquito</name>
    <dbReference type="NCBI Taxonomy" id="1518534"/>
    <lineage>
        <taxon>Eukaryota</taxon>
        <taxon>Metazoa</taxon>
        <taxon>Ecdysozoa</taxon>
        <taxon>Arthropoda</taxon>
        <taxon>Hexapoda</taxon>
        <taxon>Insecta</taxon>
        <taxon>Pterygota</taxon>
        <taxon>Neoptera</taxon>
        <taxon>Endopterygota</taxon>
        <taxon>Diptera</taxon>
        <taxon>Nematocera</taxon>
        <taxon>Culicoidea</taxon>
        <taxon>Culicidae</taxon>
        <taxon>Anophelinae</taxon>
        <taxon>Anopheles</taxon>
    </lineage>
</organism>
<protein>
    <submittedName>
        <fullName evidence="2">Uncharacterized protein</fullName>
    </submittedName>
</protein>
<name>A0A8W7Q0N1_ANOCL</name>
<dbReference type="Proteomes" id="UP000075882">
    <property type="component" value="Unassembled WGS sequence"/>
</dbReference>
<accession>A0A8W7Q0N1</accession>
<proteinExistence type="predicted"/>
<reference evidence="2" key="1">
    <citation type="submission" date="2022-08" db="UniProtKB">
        <authorList>
            <consortium name="EnsemblMetazoa"/>
        </authorList>
    </citation>
    <scope>IDENTIFICATION</scope>
</reference>
<dbReference type="EnsemblMetazoa" id="ACOM040669-RA">
    <property type="protein sequence ID" value="ACOM040669-PA.1"/>
    <property type="gene ID" value="ACOM040669"/>
</dbReference>
<dbReference type="AlphaFoldDB" id="A0A8W7Q0N1"/>
<feature type="region of interest" description="Disordered" evidence="1">
    <location>
        <begin position="1"/>
        <end position="32"/>
    </location>
</feature>
<evidence type="ECO:0000313" key="2">
    <source>
        <dbReference type="EnsemblMetazoa" id="ACOM040669-PA.1"/>
    </source>
</evidence>
<evidence type="ECO:0000256" key="1">
    <source>
        <dbReference type="SAM" id="MobiDB-lite"/>
    </source>
</evidence>
<sequence length="134" mass="14575">MAARPERSNPNRNPIVAKPTQPTFARSSHAGRFARAKSFRRGEASGEIDQLTGSAEVPATSRVSACCPIVFRAESFRCEHSVSELGARGARYRKGGNVVLKSHFWPFLASRIRFQRTYETGTVATPGPSSGPIV</sequence>